<feature type="coiled-coil region" evidence="10">
    <location>
        <begin position="300"/>
        <end position="327"/>
    </location>
</feature>
<dbReference type="Gene3D" id="1.20.120.1750">
    <property type="match status" value="1"/>
</dbReference>
<sequence length="437" mass="50804">MMEAAISKIAGIIELPDQLCLQLLREFRWNQERLTDKYLDLGKKKILVEYGLDTMLESPTVPNGTILECKICRDDVKIKSSFALGCNHWFCNTCWTTYLKDKVDSTGTRCIMATCPMYDCHARLPSSVFTKFLPRQLVDKANRASINSFVSENKNLRFCPAPRCSKVLSANGQARTVRCLCGQSFCFRCNEEAHEPVTCEQVTLWQAKCEKESETAQWIISNTKKCPKCLVRIEKNQGCNHMSCQFCKYEFCWVCMGAWSDHGNHTGGFYKCNKYDPHKSKSTDDSKAELDRFLHYYQRYHNHDQARKFAKAQIESAEKRMAELHKKGENNTRWQNVQFLRKSTLLVLECRRVLKYTYVFGYVCTDKRERELFEFLQEDLEKATERLSELSEQPLEFLKRQQVVDYTMFTEKFLNNLLNGLKDGLTVVSPKSVHGHD</sequence>
<keyword evidence="7" id="KW-0833">Ubl conjugation pathway</keyword>
<dbReference type="FunFam" id="1.20.120.1750:FF:000002">
    <property type="entry name" value="RBR-type E3 ubiquitin transferase"/>
    <property type="match status" value="1"/>
</dbReference>
<evidence type="ECO:0000256" key="6">
    <source>
        <dbReference type="ARBA" id="ARBA00022771"/>
    </source>
</evidence>
<evidence type="ECO:0000256" key="7">
    <source>
        <dbReference type="ARBA" id="ARBA00022786"/>
    </source>
</evidence>
<dbReference type="EC" id="2.3.2.31" evidence="2"/>
<dbReference type="InterPro" id="IPR013083">
    <property type="entry name" value="Znf_RING/FYVE/PHD"/>
</dbReference>
<accession>A0A7S0DQZ1</accession>
<name>A0A7S0DQZ1_9EUKA</name>
<keyword evidence="8" id="KW-0862">Zinc</keyword>
<dbReference type="InterPro" id="IPR044066">
    <property type="entry name" value="TRIAD_supradom"/>
</dbReference>
<evidence type="ECO:0000256" key="2">
    <source>
        <dbReference type="ARBA" id="ARBA00012251"/>
    </source>
</evidence>
<evidence type="ECO:0000256" key="10">
    <source>
        <dbReference type="SAM" id="Coils"/>
    </source>
</evidence>
<keyword evidence="6 9" id="KW-0863">Zinc-finger</keyword>
<feature type="domain" description="RING-type" evidence="12">
    <location>
        <begin position="65"/>
        <end position="276"/>
    </location>
</feature>
<organism evidence="13">
    <name type="scientific">Amorphochlora amoebiformis</name>
    <dbReference type="NCBI Taxonomy" id="1561963"/>
    <lineage>
        <taxon>Eukaryota</taxon>
        <taxon>Sar</taxon>
        <taxon>Rhizaria</taxon>
        <taxon>Cercozoa</taxon>
        <taxon>Chlorarachniophyceae</taxon>
        <taxon>Amorphochlora</taxon>
    </lineage>
</organism>
<dbReference type="Pfam" id="PF00097">
    <property type="entry name" value="zf-C3HC4"/>
    <property type="match status" value="1"/>
</dbReference>
<dbReference type="PROSITE" id="PS50089">
    <property type="entry name" value="ZF_RING_2"/>
    <property type="match status" value="1"/>
</dbReference>
<proteinExistence type="predicted"/>
<dbReference type="InterPro" id="IPR018957">
    <property type="entry name" value="Znf_C3HC4_RING-type"/>
</dbReference>
<dbReference type="GO" id="GO:0061630">
    <property type="term" value="F:ubiquitin protein ligase activity"/>
    <property type="evidence" value="ECO:0007669"/>
    <property type="project" value="UniProtKB-EC"/>
</dbReference>
<keyword evidence="3" id="KW-0808">Transferase</keyword>
<feature type="domain" description="RING-type" evidence="11">
    <location>
        <begin position="69"/>
        <end position="117"/>
    </location>
</feature>
<comment type="catalytic activity">
    <reaction evidence="1">
        <text>[E2 ubiquitin-conjugating enzyme]-S-ubiquitinyl-L-cysteine + [acceptor protein]-L-lysine = [E2 ubiquitin-conjugating enzyme]-L-cysteine + [acceptor protein]-N(6)-ubiquitinyl-L-lysine.</text>
        <dbReference type="EC" id="2.3.2.31"/>
    </reaction>
</comment>
<gene>
    <name evidence="13" type="ORF">LAMO00422_LOCUS21669</name>
</gene>
<dbReference type="PANTHER" id="PTHR11685">
    <property type="entry name" value="RBR FAMILY RING FINGER AND IBR DOMAIN-CONTAINING"/>
    <property type="match status" value="1"/>
</dbReference>
<dbReference type="Gene3D" id="3.30.40.10">
    <property type="entry name" value="Zinc/RING finger domain, C3HC4 (zinc finger)"/>
    <property type="match status" value="1"/>
</dbReference>
<evidence type="ECO:0000256" key="4">
    <source>
        <dbReference type="ARBA" id="ARBA00022723"/>
    </source>
</evidence>
<evidence type="ECO:0000256" key="5">
    <source>
        <dbReference type="ARBA" id="ARBA00022737"/>
    </source>
</evidence>
<evidence type="ECO:0000259" key="11">
    <source>
        <dbReference type="PROSITE" id="PS50089"/>
    </source>
</evidence>
<dbReference type="AlphaFoldDB" id="A0A7S0DQZ1"/>
<dbReference type="Pfam" id="PF21235">
    <property type="entry name" value="UBA_ARI1"/>
    <property type="match status" value="1"/>
</dbReference>
<evidence type="ECO:0000256" key="9">
    <source>
        <dbReference type="PROSITE-ProRule" id="PRU00175"/>
    </source>
</evidence>
<evidence type="ECO:0000256" key="8">
    <source>
        <dbReference type="ARBA" id="ARBA00022833"/>
    </source>
</evidence>
<dbReference type="SMART" id="SM00647">
    <property type="entry name" value="IBR"/>
    <property type="match status" value="2"/>
</dbReference>
<dbReference type="GO" id="GO:0016567">
    <property type="term" value="P:protein ubiquitination"/>
    <property type="evidence" value="ECO:0007669"/>
    <property type="project" value="InterPro"/>
</dbReference>
<keyword evidence="10" id="KW-0175">Coiled coil</keyword>
<dbReference type="InterPro" id="IPR048962">
    <property type="entry name" value="ARIH1-like_UBL"/>
</dbReference>
<dbReference type="CDD" id="cd20346">
    <property type="entry name" value="BRcat_RBR_ANKIB1"/>
    <property type="match status" value="1"/>
</dbReference>
<dbReference type="InterPro" id="IPR002867">
    <property type="entry name" value="IBR_dom"/>
</dbReference>
<evidence type="ECO:0000313" key="13">
    <source>
        <dbReference type="EMBL" id="CAD8462709.1"/>
    </source>
</evidence>
<dbReference type="GO" id="GO:0008270">
    <property type="term" value="F:zinc ion binding"/>
    <property type="evidence" value="ECO:0007669"/>
    <property type="project" value="UniProtKB-KW"/>
</dbReference>
<reference evidence="13" key="1">
    <citation type="submission" date="2021-01" db="EMBL/GenBank/DDBJ databases">
        <authorList>
            <person name="Corre E."/>
            <person name="Pelletier E."/>
            <person name="Niang G."/>
            <person name="Scheremetjew M."/>
            <person name="Finn R."/>
            <person name="Kale V."/>
            <person name="Holt S."/>
            <person name="Cochrane G."/>
            <person name="Meng A."/>
            <person name="Brown T."/>
            <person name="Cohen L."/>
        </authorList>
    </citation>
    <scope>NUCLEOTIDE SEQUENCE</scope>
    <source>
        <strain evidence="13">CCMP2058</strain>
    </source>
</reference>
<dbReference type="InterPro" id="IPR001841">
    <property type="entry name" value="Znf_RING"/>
</dbReference>
<dbReference type="Pfam" id="PF01485">
    <property type="entry name" value="IBR"/>
    <property type="match status" value="1"/>
</dbReference>
<dbReference type="EMBL" id="HBEM01031791">
    <property type="protein sequence ID" value="CAD8462709.1"/>
    <property type="molecule type" value="Transcribed_RNA"/>
</dbReference>
<protein>
    <recommendedName>
        <fullName evidence="2">RBR-type E3 ubiquitin transferase</fullName>
        <ecNumber evidence="2">2.3.2.31</ecNumber>
    </recommendedName>
</protein>
<dbReference type="SUPFAM" id="SSF57850">
    <property type="entry name" value="RING/U-box"/>
    <property type="match status" value="3"/>
</dbReference>
<dbReference type="InterPro" id="IPR031127">
    <property type="entry name" value="E3_UB_ligase_RBR"/>
</dbReference>
<evidence type="ECO:0000256" key="3">
    <source>
        <dbReference type="ARBA" id="ARBA00022679"/>
    </source>
</evidence>
<keyword evidence="4" id="KW-0479">Metal-binding</keyword>
<dbReference type="PROSITE" id="PS51873">
    <property type="entry name" value="TRIAD"/>
    <property type="match status" value="1"/>
</dbReference>
<evidence type="ECO:0000259" key="12">
    <source>
        <dbReference type="PROSITE" id="PS51873"/>
    </source>
</evidence>
<keyword evidence="5" id="KW-0677">Repeat</keyword>
<dbReference type="Pfam" id="PF22191">
    <property type="entry name" value="IBR_1"/>
    <property type="match status" value="1"/>
</dbReference>
<evidence type="ECO:0000256" key="1">
    <source>
        <dbReference type="ARBA" id="ARBA00001798"/>
    </source>
</evidence>